<comment type="caution">
    <text evidence="2">The sequence shown here is derived from an EMBL/GenBank/DDBJ whole genome shotgun (WGS) entry which is preliminary data.</text>
</comment>
<dbReference type="InterPro" id="IPR029063">
    <property type="entry name" value="SAM-dependent_MTases_sf"/>
</dbReference>
<dbReference type="Gene3D" id="3.40.50.150">
    <property type="entry name" value="Vaccinia Virus protein VP39"/>
    <property type="match status" value="1"/>
</dbReference>
<dbReference type="AlphaFoldDB" id="A0A2T1HVC9"/>
<dbReference type="GO" id="GO:0008757">
    <property type="term" value="F:S-adenosylmethionine-dependent methyltransferase activity"/>
    <property type="evidence" value="ECO:0007669"/>
    <property type="project" value="InterPro"/>
</dbReference>
<sequence length="324" mass="35727">MLAVGLATLVPGLRSLTGRRTGGTVSSCYCYSVWLRHLCMLHEHGLPTDFETVAELGPGDSLGAGLAALLCGAERYIALDAVRYADRATNLRVFDELVELFRNRAPIPDQREFPRVQPPLRSYAFPSDLLTPARLEAALSPDRVGRIRAALAALGTDRRDGPICYHAPWTADMIDDASVDLVFSQGVLQFVEDIPAAYAAMARWLRPDGVMSHEVTFQSIGITTEWNGHWACSEPLWKLAVGNRRHATNRVPHSAYVSLLQDMGWRILTEVRVERSSGIDRSQLACPYRHLSDRDLSTSSSLLQSMRQTASPPQFARAAVAKAT</sequence>
<dbReference type="Proteomes" id="UP000239772">
    <property type="component" value="Unassembled WGS sequence"/>
</dbReference>
<dbReference type="EMBL" id="PVZS01000007">
    <property type="protein sequence ID" value="PSC05550.1"/>
    <property type="molecule type" value="Genomic_DNA"/>
</dbReference>
<name>A0A2T1HVC9_9HYPH</name>
<evidence type="ECO:0000259" key="1">
    <source>
        <dbReference type="Pfam" id="PF08241"/>
    </source>
</evidence>
<gene>
    <name evidence="2" type="ORF">SLNSH_08155</name>
</gene>
<keyword evidence="3" id="KW-1185">Reference proteome</keyword>
<accession>A0A2T1HVC9</accession>
<evidence type="ECO:0000313" key="3">
    <source>
        <dbReference type="Proteomes" id="UP000239772"/>
    </source>
</evidence>
<dbReference type="InterPro" id="IPR013216">
    <property type="entry name" value="Methyltransf_11"/>
</dbReference>
<protein>
    <recommendedName>
        <fullName evidence="1">Methyltransferase type 11 domain-containing protein</fullName>
    </recommendedName>
</protein>
<proteinExistence type="predicted"/>
<evidence type="ECO:0000313" key="2">
    <source>
        <dbReference type="EMBL" id="PSC05550.1"/>
    </source>
</evidence>
<organism evidence="2 3">
    <name type="scientific">Alsobacter soli</name>
    <dbReference type="NCBI Taxonomy" id="2109933"/>
    <lineage>
        <taxon>Bacteria</taxon>
        <taxon>Pseudomonadati</taxon>
        <taxon>Pseudomonadota</taxon>
        <taxon>Alphaproteobacteria</taxon>
        <taxon>Hyphomicrobiales</taxon>
        <taxon>Alsobacteraceae</taxon>
        <taxon>Alsobacter</taxon>
    </lineage>
</organism>
<reference evidence="3" key="1">
    <citation type="submission" date="2018-03" db="EMBL/GenBank/DDBJ databases">
        <authorList>
            <person name="Sun L."/>
            <person name="Liu H."/>
            <person name="Chen W."/>
            <person name="Huang K."/>
            <person name="Liu W."/>
            <person name="Gao X."/>
        </authorList>
    </citation>
    <scope>NUCLEOTIDE SEQUENCE [LARGE SCALE GENOMIC DNA]</scope>
    <source>
        <strain evidence="3">SH9</strain>
    </source>
</reference>
<dbReference type="SUPFAM" id="SSF53335">
    <property type="entry name" value="S-adenosyl-L-methionine-dependent methyltransferases"/>
    <property type="match status" value="1"/>
</dbReference>
<feature type="domain" description="Methyltransferase type 11" evidence="1">
    <location>
        <begin position="174"/>
        <end position="211"/>
    </location>
</feature>
<dbReference type="Pfam" id="PF08241">
    <property type="entry name" value="Methyltransf_11"/>
    <property type="match status" value="1"/>
</dbReference>